<evidence type="ECO:0000313" key="3">
    <source>
        <dbReference type="Proteomes" id="UP001164746"/>
    </source>
</evidence>
<organism evidence="2 3">
    <name type="scientific">Mya arenaria</name>
    <name type="common">Soft-shell clam</name>
    <dbReference type="NCBI Taxonomy" id="6604"/>
    <lineage>
        <taxon>Eukaryota</taxon>
        <taxon>Metazoa</taxon>
        <taxon>Spiralia</taxon>
        <taxon>Lophotrochozoa</taxon>
        <taxon>Mollusca</taxon>
        <taxon>Bivalvia</taxon>
        <taxon>Autobranchia</taxon>
        <taxon>Heteroconchia</taxon>
        <taxon>Euheterodonta</taxon>
        <taxon>Imparidentia</taxon>
        <taxon>Neoheterodontei</taxon>
        <taxon>Myida</taxon>
        <taxon>Myoidea</taxon>
        <taxon>Myidae</taxon>
        <taxon>Mya</taxon>
    </lineage>
</organism>
<accession>A0ABY7FPP8</accession>
<reference evidence="2" key="1">
    <citation type="submission" date="2022-11" db="EMBL/GenBank/DDBJ databases">
        <title>Centuries of genome instability and evolution in soft-shell clam transmissible cancer (bioRxiv).</title>
        <authorList>
            <person name="Hart S.F.M."/>
            <person name="Yonemitsu M.A."/>
            <person name="Giersch R.M."/>
            <person name="Beal B.F."/>
            <person name="Arriagada G."/>
            <person name="Davis B.W."/>
            <person name="Ostrander E.A."/>
            <person name="Goff S.P."/>
            <person name="Metzger M.J."/>
        </authorList>
    </citation>
    <scope>NUCLEOTIDE SEQUENCE</scope>
    <source>
        <strain evidence="2">MELC-2E11</strain>
        <tissue evidence="2">Siphon/mantle</tissue>
    </source>
</reference>
<protein>
    <submittedName>
        <fullName evidence="2">Uncharacterized protein</fullName>
    </submittedName>
</protein>
<name>A0ABY7FPP8_MYAAR</name>
<feature type="non-terminal residue" evidence="2">
    <location>
        <position position="147"/>
    </location>
</feature>
<sequence>QSQVTCYPHRKLSEFSERIEQLTREYRSYLRKYRELEPGEQHTPWTDKPYSRKQKYADFTHICTDASDTPSKKSRDEFSPLATPVLDVEEADYSYTQLEGLHTHTSHTVPLPVVNLETQDKPLDFNPLLQHNGNYLPLAFERQEQDS</sequence>
<dbReference type="Proteomes" id="UP001164746">
    <property type="component" value="Chromosome 13"/>
</dbReference>
<keyword evidence="3" id="KW-1185">Reference proteome</keyword>
<evidence type="ECO:0000256" key="1">
    <source>
        <dbReference type="SAM" id="MobiDB-lite"/>
    </source>
</evidence>
<feature type="region of interest" description="Disordered" evidence="1">
    <location>
        <begin position="64"/>
        <end position="83"/>
    </location>
</feature>
<evidence type="ECO:0000313" key="2">
    <source>
        <dbReference type="EMBL" id="WAR23597.1"/>
    </source>
</evidence>
<proteinExistence type="predicted"/>
<dbReference type="EMBL" id="CP111024">
    <property type="protein sequence ID" value="WAR23597.1"/>
    <property type="molecule type" value="Genomic_DNA"/>
</dbReference>
<gene>
    <name evidence="2" type="ORF">MAR_037266</name>
</gene>
<feature type="non-terminal residue" evidence="2">
    <location>
        <position position="1"/>
    </location>
</feature>